<keyword evidence="3" id="KW-1185">Reference proteome</keyword>
<feature type="region of interest" description="Disordered" evidence="1">
    <location>
        <begin position="1"/>
        <end position="26"/>
    </location>
</feature>
<reference evidence="2 3" key="1">
    <citation type="submission" date="2018-09" db="EMBL/GenBank/DDBJ databases">
        <title>Phylogeny of the Shewanellaceae, and recommendation for two new genera, Pseudoshewanella and Parashewanella.</title>
        <authorList>
            <person name="Wang G."/>
        </authorList>
    </citation>
    <scope>NUCLEOTIDE SEQUENCE [LARGE SCALE GENOMIC DNA]</scope>
    <source>
        <strain evidence="2 3">C51</strain>
    </source>
</reference>
<feature type="compositionally biased region" description="Basic and acidic residues" evidence="1">
    <location>
        <begin position="8"/>
        <end position="26"/>
    </location>
</feature>
<accession>A0A3L8PYB2</accession>
<dbReference type="AlphaFoldDB" id="A0A3L8PYB2"/>
<sequence length="70" mass="7784">MCQFYNDKIQDSPESDKEQWSQKKDSIKQAIEKHGGELAANVKLSIDTAGMPKNEAKSLADLFSLLSTKP</sequence>
<evidence type="ECO:0000313" key="2">
    <source>
        <dbReference type="EMBL" id="RLV59448.1"/>
    </source>
</evidence>
<name>A0A3L8PYB2_9GAMM</name>
<proteinExistence type="predicted"/>
<evidence type="ECO:0000313" key="3">
    <source>
        <dbReference type="Proteomes" id="UP000281474"/>
    </source>
</evidence>
<dbReference type="EMBL" id="QZEI01000034">
    <property type="protein sequence ID" value="RLV59448.1"/>
    <property type="molecule type" value="Genomic_DNA"/>
</dbReference>
<comment type="caution">
    <text evidence="2">The sequence shown here is derived from an EMBL/GenBank/DDBJ whole genome shotgun (WGS) entry which is preliminary data.</text>
</comment>
<protein>
    <submittedName>
        <fullName evidence="2">Uncharacterized protein</fullName>
    </submittedName>
</protein>
<dbReference type="Proteomes" id="UP000281474">
    <property type="component" value="Unassembled WGS sequence"/>
</dbReference>
<organism evidence="2 3">
    <name type="scientific">Parashewanella curva</name>
    <dbReference type="NCBI Taxonomy" id="2338552"/>
    <lineage>
        <taxon>Bacteria</taxon>
        <taxon>Pseudomonadati</taxon>
        <taxon>Pseudomonadota</taxon>
        <taxon>Gammaproteobacteria</taxon>
        <taxon>Alteromonadales</taxon>
        <taxon>Shewanellaceae</taxon>
        <taxon>Parashewanella</taxon>
    </lineage>
</organism>
<evidence type="ECO:0000256" key="1">
    <source>
        <dbReference type="SAM" id="MobiDB-lite"/>
    </source>
</evidence>
<gene>
    <name evidence="2" type="ORF">D5018_12175</name>
</gene>
<dbReference type="RefSeq" id="WP_121839278.1">
    <property type="nucleotide sequence ID" value="NZ_ML014783.1"/>
</dbReference>